<gene>
    <name evidence="1" type="ORF">CA85_28750</name>
</gene>
<evidence type="ECO:0000313" key="2">
    <source>
        <dbReference type="Proteomes" id="UP000318053"/>
    </source>
</evidence>
<organism evidence="1 2">
    <name type="scientific">Allorhodopirellula solitaria</name>
    <dbReference type="NCBI Taxonomy" id="2527987"/>
    <lineage>
        <taxon>Bacteria</taxon>
        <taxon>Pseudomonadati</taxon>
        <taxon>Planctomycetota</taxon>
        <taxon>Planctomycetia</taxon>
        <taxon>Pirellulales</taxon>
        <taxon>Pirellulaceae</taxon>
        <taxon>Allorhodopirellula</taxon>
    </lineage>
</organism>
<accession>A0A5C5XRZ6</accession>
<name>A0A5C5XRZ6_9BACT</name>
<sequence>MLTSSCLSETNARWKEQRLGQSLGNQFTSLVKLGFSFRKIGFEFIATLFELRLAHQNVGVSADIVIVAASLRVSSGLWPTA</sequence>
<dbReference type="Proteomes" id="UP000318053">
    <property type="component" value="Unassembled WGS sequence"/>
</dbReference>
<dbReference type="EMBL" id="SJPK01000006">
    <property type="protein sequence ID" value="TWT66016.1"/>
    <property type="molecule type" value="Genomic_DNA"/>
</dbReference>
<keyword evidence="2" id="KW-1185">Reference proteome</keyword>
<reference evidence="1 2" key="1">
    <citation type="submission" date="2019-02" db="EMBL/GenBank/DDBJ databases">
        <title>Deep-cultivation of Planctomycetes and their phenomic and genomic characterization uncovers novel biology.</title>
        <authorList>
            <person name="Wiegand S."/>
            <person name="Jogler M."/>
            <person name="Boedeker C."/>
            <person name="Pinto D."/>
            <person name="Vollmers J."/>
            <person name="Rivas-Marin E."/>
            <person name="Kohn T."/>
            <person name="Peeters S.H."/>
            <person name="Heuer A."/>
            <person name="Rast P."/>
            <person name="Oberbeckmann S."/>
            <person name="Bunk B."/>
            <person name="Jeske O."/>
            <person name="Meyerdierks A."/>
            <person name="Storesund J.E."/>
            <person name="Kallscheuer N."/>
            <person name="Luecker S."/>
            <person name="Lage O.M."/>
            <person name="Pohl T."/>
            <person name="Merkel B.J."/>
            <person name="Hornburger P."/>
            <person name="Mueller R.-W."/>
            <person name="Bruemmer F."/>
            <person name="Labrenz M."/>
            <person name="Spormann A.M."/>
            <person name="Op Den Camp H."/>
            <person name="Overmann J."/>
            <person name="Amann R."/>
            <person name="Jetten M.S.M."/>
            <person name="Mascher T."/>
            <person name="Medema M.H."/>
            <person name="Devos D.P."/>
            <person name="Kaster A.-K."/>
            <person name="Ovreas L."/>
            <person name="Rohde M."/>
            <person name="Galperin M.Y."/>
            <person name="Jogler C."/>
        </authorList>
    </citation>
    <scope>NUCLEOTIDE SEQUENCE [LARGE SCALE GENOMIC DNA]</scope>
    <source>
        <strain evidence="1 2">CA85</strain>
    </source>
</reference>
<proteinExistence type="predicted"/>
<protein>
    <submittedName>
        <fullName evidence="1">Uncharacterized protein</fullName>
    </submittedName>
</protein>
<evidence type="ECO:0000313" key="1">
    <source>
        <dbReference type="EMBL" id="TWT66016.1"/>
    </source>
</evidence>
<comment type="caution">
    <text evidence="1">The sequence shown here is derived from an EMBL/GenBank/DDBJ whole genome shotgun (WGS) entry which is preliminary data.</text>
</comment>
<dbReference type="AlphaFoldDB" id="A0A5C5XRZ6"/>